<dbReference type="RefSeq" id="WP_255458232.1">
    <property type="nucleotide sequence ID" value="NZ_JAQOTG010000020.1"/>
</dbReference>
<dbReference type="EMBL" id="JAQOTG010000020">
    <property type="protein sequence ID" value="MDE8565273.1"/>
    <property type="molecule type" value="Genomic_DNA"/>
</dbReference>
<protein>
    <submittedName>
        <fullName evidence="1">Uncharacterized protein</fullName>
    </submittedName>
</protein>
<keyword evidence="2" id="KW-1185">Reference proteome</keyword>
<name>A0ABT5W7I3_9BACL</name>
<gene>
    <name evidence="1" type="ORF">PNH38_15560</name>
</gene>
<organism evidence="1 2">
    <name type="scientific">Anoxybacteroides rupiense</name>
    <dbReference type="NCBI Taxonomy" id="311460"/>
    <lineage>
        <taxon>Bacteria</taxon>
        <taxon>Bacillati</taxon>
        <taxon>Bacillota</taxon>
        <taxon>Bacilli</taxon>
        <taxon>Bacillales</taxon>
        <taxon>Anoxybacillaceae</taxon>
        <taxon>Anoxybacteroides</taxon>
    </lineage>
</organism>
<dbReference type="Proteomes" id="UP001213979">
    <property type="component" value="Unassembled WGS sequence"/>
</dbReference>
<accession>A0ABT5W7I3</accession>
<evidence type="ECO:0000313" key="2">
    <source>
        <dbReference type="Proteomes" id="UP001213979"/>
    </source>
</evidence>
<proteinExistence type="predicted"/>
<comment type="caution">
    <text evidence="1">The sequence shown here is derived from an EMBL/GenBank/DDBJ whole genome shotgun (WGS) entry which is preliminary data.</text>
</comment>
<reference evidence="1 2" key="1">
    <citation type="submission" date="2023-01" db="EMBL/GenBank/DDBJ databases">
        <title>Genome-based reclassification of Anoxybacillus geothermalis as a later heterotypic synonym of Anoxybacillus rupiensis.</title>
        <authorList>
            <person name="Inan Bektas K."/>
            <person name="Canakci S."/>
            <person name="Belduz A.A."/>
            <person name="Guler H.H."/>
        </authorList>
    </citation>
    <scope>NUCLEOTIDE SEQUENCE [LARGE SCALE GENOMIC DNA]</scope>
    <source>
        <strain evidence="1 2">DSM 17127</strain>
    </source>
</reference>
<evidence type="ECO:0000313" key="1">
    <source>
        <dbReference type="EMBL" id="MDE8565273.1"/>
    </source>
</evidence>
<sequence>MITKDNLEMILEPNKTHLSKMKKAMDRIYSLRDPLAHVKPLILL</sequence>